<evidence type="ECO:0000256" key="3">
    <source>
        <dbReference type="ARBA" id="ARBA00012438"/>
    </source>
</evidence>
<dbReference type="CDD" id="cd16917">
    <property type="entry name" value="HATPase_UhpB-NarQ-NarX-like"/>
    <property type="match status" value="1"/>
</dbReference>
<keyword evidence="19" id="KW-1185">Reference proteome</keyword>
<evidence type="ECO:0000256" key="15">
    <source>
        <dbReference type="SAM" id="Phobius"/>
    </source>
</evidence>
<dbReference type="InterPro" id="IPR029151">
    <property type="entry name" value="Sensor-like_sf"/>
</dbReference>
<gene>
    <name evidence="18" type="ORF">SAMN04487931_109180</name>
</gene>
<dbReference type="EC" id="2.7.13.3" evidence="3"/>
<dbReference type="Pfam" id="PF02518">
    <property type="entry name" value="HATPase_c"/>
    <property type="match status" value="1"/>
</dbReference>
<dbReference type="SMART" id="SM00387">
    <property type="entry name" value="HATPase_c"/>
    <property type="match status" value="1"/>
</dbReference>
<dbReference type="InterPro" id="IPR000700">
    <property type="entry name" value="PAS-assoc_C"/>
</dbReference>
<evidence type="ECO:0000256" key="14">
    <source>
        <dbReference type="SAM" id="Coils"/>
    </source>
</evidence>
<evidence type="ECO:0000256" key="6">
    <source>
        <dbReference type="ARBA" id="ARBA00022679"/>
    </source>
</evidence>
<proteinExistence type="predicted"/>
<dbReference type="PANTHER" id="PTHR24421">
    <property type="entry name" value="NITRATE/NITRITE SENSOR PROTEIN NARX-RELATED"/>
    <property type="match status" value="1"/>
</dbReference>
<dbReference type="NCBIfam" id="TIGR00229">
    <property type="entry name" value="sensory_box"/>
    <property type="match status" value="1"/>
</dbReference>
<evidence type="ECO:0000256" key="10">
    <source>
        <dbReference type="ARBA" id="ARBA00022840"/>
    </source>
</evidence>
<evidence type="ECO:0000256" key="2">
    <source>
        <dbReference type="ARBA" id="ARBA00004651"/>
    </source>
</evidence>
<dbReference type="InterPro" id="IPR033479">
    <property type="entry name" value="dCache_1"/>
</dbReference>
<keyword evidence="12" id="KW-0902">Two-component regulatory system</keyword>
<keyword evidence="13 15" id="KW-0472">Membrane</keyword>
<evidence type="ECO:0000256" key="8">
    <source>
        <dbReference type="ARBA" id="ARBA00022741"/>
    </source>
</evidence>
<evidence type="ECO:0000256" key="7">
    <source>
        <dbReference type="ARBA" id="ARBA00022692"/>
    </source>
</evidence>
<dbReference type="PROSITE" id="PS50112">
    <property type="entry name" value="PAS"/>
    <property type="match status" value="1"/>
</dbReference>
<dbReference type="PROSITE" id="PS50113">
    <property type="entry name" value="PAC"/>
    <property type="match status" value="1"/>
</dbReference>
<dbReference type="Pfam" id="PF02743">
    <property type="entry name" value="dCache_1"/>
    <property type="match status" value="1"/>
</dbReference>
<evidence type="ECO:0000313" key="18">
    <source>
        <dbReference type="EMBL" id="SDU47649.1"/>
    </source>
</evidence>
<dbReference type="SMART" id="SM00091">
    <property type="entry name" value="PAS"/>
    <property type="match status" value="1"/>
</dbReference>
<feature type="domain" description="PAC" evidence="17">
    <location>
        <begin position="435"/>
        <end position="487"/>
    </location>
</feature>
<name>A0A1H2IU23_9BACT</name>
<evidence type="ECO:0000256" key="11">
    <source>
        <dbReference type="ARBA" id="ARBA00022989"/>
    </source>
</evidence>
<dbReference type="InterPro" id="IPR001610">
    <property type="entry name" value="PAC"/>
</dbReference>
<dbReference type="SUPFAM" id="SSF103190">
    <property type="entry name" value="Sensory domain-like"/>
    <property type="match status" value="1"/>
</dbReference>
<dbReference type="InterPro" id="IPR000014">
    <property type="entry name" value="PAS"/>
</dbReference>
<dbReference type="AlphaFoldDB" id="A0A1H2IU23"/>
<feature type="coiled-coil region" evidence="14">
    <location>
        <begin position="478"/>
        <end position="530"/>
    </location>
</feature>
<keyword evidence="9" id="KW-0418">Kinase</keyword>
<evidence type="ECO:0000256" key="13">
    <source>
        <dbReference type="ARBA" id="ARBA00023136"/>
    </source>
</evidence>
<evidence type="ECO:0000256" key="9">
    <source>
        <dbReference type="ARBA" id="ARBA00022777"/>
    </source>
</evidence>
<keyword evidence="6" id="KW-0808">Transferase</keyword>
<dbReference type="Gene3D" id="1.20.5.1930">
    <property type="match status" value="1"/>
</dbReference>
<keyword evidence="8" id="KW-0547">Nucleotide-binding</keyword>
<dbReference type="SUPFAM" id="SSF55874">
    <property type="entry name" value="ATPase domain of HSP90 chaperone/DNA topoisomerase II/histidine kinase"/>
    <property type="match status" value="1"/>
</dbReference>
<comment type="catalytic activity">
    <reaction evidence="1">
        <text>ATP + protein L-histidine = ADP + protein N-phospho-L-histidine.</text>
        <dbReference type="EC" id="2.7.13.3"/>
    </reaction>
</comment>
<feature type="transmembrane region" description="Helical" evidence="15">
    <location>
        <begin position="321"/>
        <end position="343"/>
    </location>
</feature>
<keyword evidence="14" id="KW-0175">Coiled coil</keyword>
<dbReference type="Gene3D" id="3.30.450.20">
    <property type="entry name" value="PAS domain"/>
    <property type="match status" value="3"/>
</dbReference>
<reference evidence="19" key="1">
    <citation type="submission" date="2016-10" db="EMBL/GenBank/DDBJ databases">
        <authorList>
            <person name="Varghese N."/>
            <person name="Submissions S."/>
        </authorList>
    </citation>
    <scope>NUCLEOTIDE SEQUENCE [LARGE SCALE GENOMIC DNA]</scope>
    <source>
        <strain evidence="19">DSM 3384</strain>
    </source>
</reference>
<evidence type="ECO:0000313" key="19">
    <source>
        <dbReference type="Proteomes" id="UP000199608"/>
    </source>
</evidence>
<feature type="domain" description="PAS" evidence="16">
    <location>
        <begin position="361"/>
        <end position="417"/>
    </location>
</feature>
<dbReference type="GO" id="GO:0005886">
    <property type="term" value="C:plasma membrane"/>
    <property type="evidence" value="ECO:0007669"/>
    <property type="project" value="UniProtKB-SubCell"/>
</dbReference>
<dbReference type="InterPro" id="IPR050482">
    <property type="entry name" value="Sensor_HK_TwoCompSys"/>
</dbReference>
<dbReference type="Proteomes" id="UP000199608">
    <property type="component" value="Unassembled WGS sequence"/>
</dbReference>
<dbReference type="Pfam" id="PF07730">
    <property type="entry name" value="HisKA_3"/>
    <property type="match status" value="1"/>
</dbReference>
<keyword evidence="10" id="KW-0067">ATP-binding</keyword>
<dbReference type="CDD" id="cd00130">
    <property type="entry name" value="PAS"/>
    <property type="match status" value="1"/>
</dbReference>
<dbReference type="SMART" id="SM00086">
    <property type="entry name" value="PAC"/>
    <property type="match status" value="1"/>
</dbReference>
<evidence type="ECO:0000256" key="1">
    <source>
        <dbReference type="ARBA" id="ARBA00000085"/>
    </source>
</evidence>
<dbReference type="InterPro" id="IPR035965">
    <property type="entry name" value="PAS-like_dom_sf"/>
</dbReference>
<dbReference type="Gene3D" id="3.30.565.10">
    <property type="entry name" value="Histidine kinase-like ATPase, C-terminal domain"/>
    <property type="match status" value="1"/>
</dbReference>
<protein>
    <recommendedName>
        <fullName evidence="3">histidine kinase</fullName>
        <ecNumber evidence="3">2.7.13.3</ecNumber>
    </recommendedName>
</protein>
<evidence type="ECO:0000256" key="12">
    <source>
        <dbReference type="ARBA" id="ARBA00023012"/>
    </source>
</evidence>
<evidence type="ECO:0000259" key="17">
    <source>
        <dbReference type="PROSITE" id="PS50113"/>
    </source>
</evidence>
<keyword evidence="11 15" id="KW-1133">Transmembrane helix</keyword>
<dbReference type="Pfam" id="PF13426">
    <property type="entry name" value="PAS_9"/>
    <property type="match status" value="1"/>
</dbReference>
<dbReference type="InterPro" id="IPR003594">
    <property type="entry name" value="HATPase_dom"/>
</dbReference>
<dbReference type="InterPro" id="IPR011712">
    <property type="entry name" value="Sig_transdc_His_kin_sub3_dim/P"/>
</dbReference>
<dbReference type="GO" id="GO:0046983">
    <property type="term" value="F:protein dimerization activity"/>
    <property type="evidence" value="ECO:0007669"/>
    <property type="project" value="InterPro"/>
</dbReference>
<keyword evidence="5" id="KW-0597">Phosphoprotein</keyword>
<sequence length="729" mass="82848">MSLCAKSLKKFNHADILVFMRLRIIILILALFVFLSASTGGFLYYYSFRKAAFQKTETNAYSRLKLLTGHLSSYLSEHIKPVKTLSGIRELKTVLKDTNLETIYRANKILDHFAQSLDLDVSYLMDKNGITLCSSNRNAHDSFVGHDFSFRPYYKKAVNGIASTYLALGTTSSKRGVYYAHPVYDENNSDILGVAVIKTSVEFVETKLFSKSDDSLLFVDTNGVIFISNKDELRFKLLWQLNEENISKIENSRQFGNGPWAWSGFSRDKKNHIKDGYVMDKNNARYLFTSLDVANYPGWKIISLRNYKEIERQAVQPFVRVTGPVIICVLILTGFLALILYRLGSLEITKRKKAEKELRLSEERYRHIYHKTPVMLHSIDIRGRIIRVSDHWVEVMGYQREDVIGRQLISFFTPESKKYAVNVIFPRFFSTGFCKDVPYTYIKKNGENLDIMLSCYGVKDENGDIVRSLAVSVDVTEKNRTQKDLQIAKEKLSQYSHDLEQQVKKRTAQLEKTRDNLKNLSKNIIDSQEREKAVVAGELHDHLGQVLTALRFDAVWVEKYLTDIDEAAGKRAGKMCSLIDDTITDVRAMAYRLRPRVLDDLGLVDALESLLSDFEKRSNVSCVFKAGQIPKIDDTLATALYRIGQEAVTNALRHSNATTITVELKTDKTGIVLTIQDNGCGFDLFNDKEFAGFGLEGMKERADLVEGKLDISSRLSEGTTVCCKVKIKG</sequence>
<dbReference type="PANTHER" id="PTHR24421:SF10">
    <property type="entry name" value="NITRATE_NITRITE SENSOR PROTEIN NARQ"/>
    <property type="match status" value="1"/>
</dbReference>
<comment type="subcellular location">
    <subcellularLocation>
        <location evidence="2">Cell membrane</location>
        <topology evidence="2">Multi-pass membrane protein</topology>
    </subcellularLocation>
</comment>
<evidence type="ECO:0000256" key="4">
    <source>
        <dbReference type="ARBA" id="ARBA00022475"/>
    </source>
</evidence>
<dbReference type="GO" id="GO:0005524">
    <property type="term" value="F:ATP binding"/>
    <property type="evidence" value="ECO:0007669"/>
    <property type="project" value="UniProtKB-KW"/>
</dbReference>
<dbReference type="GO" id="GO:0000155">
    <property type="term" value="F:phosphorelay sensor kinase activity"/>
    <property type="evidence" value="ECO:0007669"/>
    <property type="project" value="InterPro"/>
</dbReference>
<dbReference type="InterPro" id="IPR036890">
    <property type="entry name" value="HATPase_C_sf"/>
</dbReference>
<evidence type="ECO:0000259" key="16">
    <source>
        <dbReference type="PROSITE" id="PS50112"/>
    </source>
</evidence>
<keyword evidence="4" id="KW-1003">Cell membrane</keyword>
<feature type="transmembrane region" description="Helical" evidence="15">
    <location>
        <begin position="21"/>
        <end position="46"/>
    </location>
</feature>
<keyword evidence="7 15" id="KW-0812">Transmembrane</keyword>
<evidence type="ECO:0000256" key="5">
    <source>
        <dbReference type="ARBA" id="ARBA00022553"/>
    </source>
</evidence>
<dbReference type="EMBL" id="FNLL01000009">
    <property type="protein sequence ID" value="SDU47649.1"/>
    <property type="molecule type" value="Genomic_DNA"/>
</dbReference>
<dbReference type="SUPFAM" id="SSF55785">
    <property type="entry name" value="PYP-like sensor domain (PAS domain)"/>
    <property type="match status" value="1"/>
</dbReference>
<organism evidence="18 19">
    <name type="scientific">Desulfobacula phenolica</name>
    <dbReference type="NCBI Taxonomy" id="90732"/>
    <lineage>
        <taxon>Bacteria</taxon>
        <taxon>Pseudomonadati</taxon>
        <taxon>Thermodesulfobacteriota</taxon>
        <taxon>Desulfobacteria</taxon>
        <taxon>Desulfobacterales</taxon>
        <taxon>Desulfobacteraceae</taxon>
        <taxon>Desulfobacula</taxon>
    </lineage>
</organism>
<accession>A0A1H2IU23</accession>